<reference evidence="2" key="1">
    <citation type="journal article" date="2019" name="Int. J. Syst. Evol. Microbiol.">
        <title>The Global Catalogue of Microorganisms (GCM) 10K type strain sequencing project: providing services to taxonomists for standard genome sequencing and annotation.</title>
        <authorList>
            <consortium name="The Broad Institute Genomics Platform"/>
            <consortium name="The Broad Institute Genome Sequencing Center for Infectious Disease"/>
            <person name="Wu L."/>
            <person name="Ma J."/>
        </authorList>
    </citation>
    <scope>NUCLEOTIDE SEQUENCE [LARGE SCALE GENOMIC DNA]</scope>
    <source>
        <strain evidence="2">JCM 11269</strain>
    </source>
</reference>
<proteinExistence type="predicted"/>
<sequence>MSRLLYAIERRVIRDCLRSDLGPVDLARLNGLPIDAIAATLPPAQPLAPTAPNPERARWQLRDGYLLDHLIDHVLAAERTASAEAVADDLRWVETRLAQRGPTAPWTDLIRIDTSASPHICTKGCPVTAGRR</sequence>
<dbReference type="Gene3D" id="1.25.40.370">
    <property type="match status" value="1"/>
</dbReference>
<organism evidence="1 2">
    <name type="scientific">Streptomyces thermogriseus</name>
    <dbReference type="NCBI Taxonomy" id="75292"/>
    <lineage>
        <taxon>Bacteria</taxon>
        <taxon>Bacillati</taxon>
        <taxon>Actinomycetota</taxon>
        <taxon>Actinomycetes</taxon>
        <taxon>Kitasatosporales</taxon>
        <taxon>Streptomycetaceae</taxon>
        <taxon>Streptomyces</taxon>
    </lineage>
</organism>
<dbReference type="EMBL" id="BAAAHU010000049">
    <property type="protein sequence ID" value="GAA1013975.1"/>
    <property type="molecule type" value="Genomic_DNA"/>
</dbReference>
<dbReference type="RefSeq" id="WP_346073790.1">
    <property type="nucleotide sequence ID" value="NZ_BAAAHU010000049.1"/>
</dbReference>
<accession>A0ABP4DM45</accession>
<gene>
    <name evidence="1" type="ORF">GCM10009564_42360</name>
</gene>
<name>A0ABP4DM45_9ACTN</name>
<keyword evidence="2" id="KW-1185">Reference proteome</keyword>
<evidence type="ECO:0000313" key="1">
    <source>
        <dbReference type="EMBL" id="GAA1013975.1"/>
    </source>
</evidence>
<comment type="caution">
    <text evidence="1">The sequence shown here is derived from an EMBL/GenBank/DDBJ whole genome shotgun (WGS) entry which is preliminary data.</text>
</comment>
<evidence type="ECO:0000313" key="2">
    <source>
        <dbReference type="Proteomes" id="UP001501072"/>
    </source>
</evidence>
<protein>
    <submittedName>
        <fullName evidence="1">Uncharacterized protein</fullName>
    </submittedName>
</protein>
<dbReference type="Proteomes" id="UP001501072">
    <property type="component" value="Unassembled WGS sequence"/>
</dbReference>